<protein>
    <submittedName>
        <fullName evidence="3">Fbox protein putative</fullName>
    </submittedName>
</protein>
<dbReference type="AlphaFoldDB" id="F0VZU2"/>
<dbReference type="InterPro" id="IPR036047">
    <property type="entry name" value="F-box-like_dom_sf"/>
</dbReference>
<dbReference type="PROSITE" id="PS50181">
    <property type="entry name" value="FBOX"/>
    <property type="match status" value="1"/>
</dbReference>
<organism evidence="3">
    <name type="scientific">Albugo laibachii Nc14</name>
    <dbReference type="NCBI Taxonomy" id="890382"/>
    <lineage>
        <taxon>Eukaryota</taxon>
        <taxon>Sar</taxon>
        <taxon>Stramenopiles</taxon>
        <taxon>Oomycota</taxon>
        <taxon>Peronosporomycetes</taxon>
        <taxon>Albuginales</taxon>
        <taxon>Albuginaceae</taxon>
        <taxon>Albugo</taxon>
    </lineage>
</organism>
<dbReference type="Pfam" id="PF12937">
    <property type="entry name" value="F-box-like"/>
    <property type="match status" value="1"/>
</dbReference>
<dbReference type="GO" id="GO:0031146">
    <property type="term" value="P:SCF-dependent proteasomal ubiquitin-dependent protein catabolic process"/>
    <property type="evidence" value="ECO:0007669"/>
    <property type="project" value="TreeGrafter"/>
</dbReference>
<feature type="domain" description="F-box" evidence="2">
    <location>
        <begin position="1"/>
        <end position="45"/>
    </location>
</feature>
<dbReference type="GO" id="GO:0005737">
    <property type="term" value="C:cytoplasm"/>
    <property type="evidence" value="ECO:0007669"/>
    <property type="project" value="TreeGrafter"/>
</dbReference>
<dbReference type="SUPFAM" id="SSF81383">
    <property type="entry name" value="F-box domain"/>
    <property type="match status" value="1"/>
</dbReference>
<dbReference type="InterPro" id="IPR045464">
    <property type="entry name" value="Hrt3/FBXO9_C"/>
</dbReference>
<evidence type="ECO:0000259" key="2">
    <source>
        <dbReference type="PROSITE" id="PS50181"/>
    </source>
</evidence>
<sequence length="226" mass="27216">MLIDLPEHLVTQLVLFLDEDTIGSCLCTCKHWNHVLNDETIFKELCRRIFPIQCKKSANQKQFQLRRCKTWFEMLCRRPHVRYNGFYWLRISYYKKPEWNMWTPEVTPGSVLQVVYYRYFYFQRDGTLLYAMLFKPPKEAISIFKRRGIKTHRGTFHVERNHVLITVNTPDSVVDFRLQIGTKGRGRNVSLKLLEHYSFSEPDRSGWIVNFDTNGEIFRFYRSRKL</sequence>
<dbReference type="EMBL" id="FR824048">
    <property type="protein sequence ID" value="CCA14313.1"/>
    <property type="molecule type" value="Genomic_DNA"/>
</dbReference>
<gene>
    <name evidence="3" type="primary">AlNc14C3G421</name>
    <name evidence="3" type="ORF">ALNC14_004560</name>
</gene>
<dbReference type="GO" id="GO:0019005">
    <property type="term" value="C:SCF ubiquitin ligase complex"/>
    <property type="evidence" value="ECO:0007669"/>
    <property type="project" value="TreeGrafter"/>
</dbReference>
<accession>F0VZU2</accession>
<reference evidence="3" key="1">
    <citation type="journal article" date="2011" name="PLoS Biol.">
        <title>Gene gain and loss during evolution of obligate parasitism in the white rust pathogen of Arabidopsis thaliana.</title>
        <authorList>
            <person name="Kemen E."/>
            <person name="Gardiner A."/>
            <person name="Schultz-Larsen T."/>
            <person name="Kemen A.C."/>
            <person name="Balmuth A.L."/>
            <person name="Robert-Seilaniantz A."/>
            <person name="Bailey K."/>
            <person name="Holub E."/>
            <person name="Studholme D.J."/>
            <person name="Maclean D."/>
            <person name="Jones J.D."/>
        </authorList>
    </citation>
    <scope>NUCLEOTIDE SEQUENCE</scope>
</reference>
<dbReference type="PANTHER" id="PTHR12874:SF9">
    <property type="entry name" value="F-BOX ONLY PROTEIN 48"/>
    <property type="match status" value="1"/>
</dbReference>
<dbReference type="InterPro" id="IPR001810">
    <property type="entry name" value="F-box_dom"/>
</dbReference>
<dbReference type="PANTHER" id="PTHR12874">
    <property type="entry name" value="F-BOX ONLY PROTEIN 48-RELATED"/>
    <property type="match status" value="1"/>
</dbReference>
<dbReference type="HOGENOM" id="CLU_069272_0_0_1"/>
<dbReference type="CDD" id="cd09917">
    <property type="entry name" value="F-box_SF"/>
    <property type="match status" value="1"/>
</dbReference>
<dbReference type="Gene3D" id="1.20.1280.50">
    <property type="match status" value="1"/>
</dbReference>
<evidence type="ECO:0000313" key="3">
    <source>
        <dbReference type="EMBL" id="CCA14313.1"/>
    </source>
</evidence>
<dbReference type="Pfam" id="PF19270">
    <property type="entry name" value="FBO_C"/>
    <property type="match status" value="1"/>
</dbReference>
<reference evidence="3" key="2">
    <citation type="submission" date="2011-02" db="EMBL/GenBank/DDBJ databases">
        <authorList>
            <person name="MacLean D."/>
        </authorList>
    </citation>
    <scope>NUCLEOTIDE SEQUENCE</scope>
</reference>
<keyword evidence="1" id="KW-0833">Ubl conjugation pathway</keyword>
<name>F0VZU2_9STRA</name>
<evidence type="ECO:0000256" key="1">
    <source>
        <dbReference type="ARBA" id="ARBA00022786"/>
    </source>
</evidence>
<proteinExistence type="predicted"/>